<dbReference type="KEGG" id="swf:E3E12_07890"/>
<dbReference type="InterPro" id="IPR056914">
    <property type="entry name" value="Gp53-like"/>
</dbReference>
<dbReference type="EMBL" id="CP038231">
    <property type="protein sequence ID" value="QDH14117.1"/>
    <property type="molecule type" value="Genomic_DNA"/>
</dbReference>
<evidence type="ECO:0000256" key="1">
    <source>
        <dbReference type="SAM" id="MobiDB-lite"/>
    </source>
</evidence>
<sequence>MSFQTTVHHSWPEGYPGEIATANPLRSVPAPVDGFRAGVDGLTVAAFAWADPADSSSETLTNKGSGAPLGFVPRTQQGLTTAYLQAATMTVPPGFGVTLAGGGDFFALSTTAALPGHAVYASTTDGSISTAAAGSAPAGSVDTGWVVSRGQAAGAPIVITGPMQPPKRSPEQPPTPLKPRKNHDHHPS</sequence>
<evidence type="ECO:0000313" key="3">
    <source>
        <dbReference type="Proteomes" id="UP000318709"/>
    </source>
</evidence>
<feature type="compositionally biased region" description="Pro residues" evidence="1">
    <location>
        <begin position="163"/>
        <end position="177"/>
    </location>
</feature>
<protein>
    <submittedName>
        <fullName evidence="2">Uncharacterized protein</fullName>
    </submittedName>
</protein>
<proteinExistence type="predicted"/>
<name>A0A4Y6UCE2_9PROT</name>
<dbReference type="AlphaFoldDB" id="A0A4Y6UCE2"/>
<dbReference type="OrthoDB" id="7224958at2"/>
<accession>A0A4Y6UCE2</accession>
<feature type="region of interest" description="Disordered" evidence="1">
    <location>
        <begin position="157"/>
        <end position="188"/>
    </location>
</feature>
<reference evidence="2 3" key="1">
    <citation type="submission" date="2019-03" db="EMBL/GenBank/DDBJ databases">
        <title>The complete genome sequence of Swingsia_sp. F3b2 LMG30590(T).</title>
        <authorList>
            <person name="Chua K.-O."/>
            <person name="Chan K.-G."/>
            <person name="See-Too W.-S."/>
        </authorList>
    </citation>
    <scope>NUCLEOTIDE SEQUENCE [LARGE SCALE GENOMIC DNA]</scope>
    <source>
        <strain evidence="2 3">F3b2</strain>
    </source>
</reference>
<keyword evidence="3" id="KW-1185">Reference proteome</keyword>
<gene>
    <name evidence="2" type="ORF">E3E12_07890</name>
</gene>
<dbReference type="RefSeq" id="WP_141443821.1">
    <property type="nucleotide sequence ID" value="NZ_CP038231.1"/>
</dbReference>
<dbReference type="Pfam" id="PF23982">
    <property type="entry name" value="XM1_gp53_minor_capsid"/>
    <property type="match status" value="1"/>
</dbReference>
<organism evidence="2 3">
    <name type="scientific">Formicincola oecophyllae</name>
    <dbReference type="NCBI Taxonomy" id="2558361"/>
    <lineage>
        <taxon>Bacteria</taxon>
        <taxon>Pseudomonadati</taxon>
        <taxon>Pseudomonadota</taxon>
        <taxon>Alphaproteobacteria</taxon>
        <taxon>Acetobacterales</taxon>
        <taxon>Acetobacteraceae</taxon>
        <taxon>Formicincola</taxon>
    </lineage>
</organism>
<dbReference type="Proteomes" id="UP000318709">
    <property type="component" value="Chromosome"/>
</dbReference>
<evidence type="ECO:0000313" key="2">
    <source>
        <dbReference type="EMBL" id="QDH14117.1"/>
    </source>
</evidence>
<feature type="compositionally biased region" description="Basic residues" evidence="1">
    <location>
        <begin position="178"/>
        <end position="188"/>
    </location>
</feature>